<proteinExistence type="predicted"/>
<comment type="caution">
    <text evidence="2">The sequence shown here is derived from an EMBL/GenBank/DDBJ whole genome shotgun (WGS) entry which is preliminary data.</text>
</comment>
<dbReference type="EMBL" id="QXWZ01000039">
    <property type="protein sequence ID" value="NBI80240.1"/>
    <property type="molecule type" value="Genomic_DNA"/>
</dbReference>
<gene>
    <name evidence="2" type="ORF">D3Z39_15495</name>
</gene>
<accession>A0A845RJI5</accession>
<sequence length="204" mass="22217">MARAIRARVAHRRGARVTRVRIAHRRGARVTRARVTHRRALRLPGQLARATRARVAHRRPLRLPGQLARATRARVAHRRPLRLPGRLFGALQQGGNCRPAGRGQAAAAPLSAPHKGRVERPLPLCYPHLCLARSYRAHASTSGGELLNYAHPESGVLAKSMPAARRLSRILLAAGSSSERVSCGLRAALFMRAAARRKGSALGE</sequence>
<feature type="region of interest" description="Disordered" evidence="1">
    <location>
        <begin position="47"/>
        <end position="73"/>
    </location>
</feature>
<name>A0A845RJI5_9FIRM</name>
<evidence type="ECO:0000313" key="3">
    <source>
        <dbReference type="Proteomes" id="UP000446348"/>
    </source>
</evidence>
<protein>
    <submittedName>
        <fullName evidence="2">Uncharacterized protein</fullName>
    </submittedName>
</protein>
<evidence type="ECO:0000313" key="2">
    <source>
        <dbReference type="EMBL" id="NBI80240.1"/>
    </source>
</evidence>
<feature type="compositionally biased region" description="Basic residues" evidence="1">
    <location>
        <begin position="51"/>
        <end position="61"/>
    </location>
</feature>
<dbReference type="AlphaFoldDB" id="A0A845RJI5"/>
<organism evidence="2 3">
    <name type="scientific">Anaerotruncus colihominis</name>
    <dbReference type="NCBI Taxonomy" id="169435"/>
    <lineage>
        <taxon>Bacteria</taxon>
        <taxon>Bacillati</taxon>
        <taxon>Bacillota</taxon>
        <taxon>Clostridia</taxon>
        <taxon>Eubacteriales</taxon>
        <taxon>Oscillospiraceae</taxon>
        <taxon>Anaerotruncus</taxon>
    </lineage>
</organism>
<reference evidence="2 3" key="1">
    <citation type="submission" date="2018-08" db="EMBL/GenBank/DDBJ databases">
        <title>Murine metabolic-syndrome-specific gut microbial biobank.</title>
        <authorList>
            <person name="Liu C."/>
        </authorList>
    </citation>
    <scope>NUCLEOTIDE SEQUENCE [LARGE SCALE GENOMIC DNA]</scope>
    <source>
        <strain evidence="2 3">X69</strain>
    </source>
</reference>
<evidence type="ECO:0000256" key="1">
    <source>
        <dbReference type="SAM" id="MobiDB-lite"/>
    </source>
</evidence>
<dbReference type="Proteomes" id="UP000446348">
    <property type="component" value="Unassembled WGS sequence"/>
</dbReference>